<accession>A0AAV7ENP1</accession>
<keyword evidence="1" id="KW-0677">Repeat</keyword>
<feature type="region of interest" description="Disordered" evidence="2">
    <location>
        <begin position="60"/>
        <end position="79"/>
    </location>
</feature>
<evidence type="ECO:0000256" key="2">
    <source>
        <dbReference type="SAM" id="MobiDB-lite"/>
    </source>
</evidence>
<dbReference type="SUPFAM" id="SSF47769">
    <property type="entry name" value="SAM/Pointed domain"/>
    <property type="match status" value="1"/>
</dbReference>
<dbReference type="InterPro" id="IPR001660">
    <property type="entry name" value="SAM"/>
</dbReference>
<dbReference type="InterPro" id="IPR013761">
    <property type="entry name" value="SAM/pointed_sf"/>
</dbReference>
<evidence type="ECO:0000313" key="4">
    <source>
        <dbReference type="EMBL" id="KAG9450450.1"/>
    </source>
</evidence>
<comment type="caution">
    <text evidence="4">The sequence shown here is derived from an EMBL/GenBank/DDBJ whole genome shotgun (WGS) entry which is preliminary data.</text>
</comment>
<name>A0AAV7ENP1_ARIFI</name>
<evidence type="ECO:0000313" key="5">
    <source>
        <dbReference type="Proteomes" id="UP000825729"/>
    </source>
</evidence>
<sequence length="376" mass="42279">MPRSCPGRAQVELQGIKVQREFQLMPNRVSELLKGVRLFWEMSKPQVTITLGRSGQVVKRSGTASDASRSEYVPSSGNKRSIRERLGTLSDNRMLSDGPAKTKRQRDESHRWSLSNDEANDGNQFGSYTQVNRNDLRFKLMQKRYAKQTSSGGELIEMDLRKKLSRTLEPSLRYCDAQQHVVEQKPPSLVRRIPPIRSADDLLQVDSLRKSNSNWTLDGLRRRSPDRFTSSPMGGISPPRSIPDLRNVSSIRPRPVDHSRTAHSFAPKNVVHDSRPASLMTKPVTPIEPLKPVARFAPPSGVVQKTSYPAEEPVTVAGLLHSLDLGKYAILFQAEEVDMTALRQMGDHDLKELGIPMGPRKKILLAVLRRSKHRST</sequence>
<feature type="domain" description="SAM" evidence="3">
    <location>
        <begin position="308"/>
        <end position="373"/>
    </location>
</feature>
<dbReference type="Gene3D" id="1.10.150.50">
    <property type="entry name" value="Transcription Factor, Ets-1"/>
    <property type="match status" value="1"/>
</dbReference>
<keyword evidence="5" id="KW-1185">Reference proteome</keyword>
<evidence type="ECO:0000259" key="3">
    <source>
        <dbReference type="SMART" id="SM00454"/>
    </source>
</evidence>
<protein>
    <recommendedName>
        <fullName evidence="3">SAM domain-containing protein</fullName>
    </recommendedName>
</protein>
<evidence type="ECO:0000256" key="1">
    <source>
        <dbReference type="ARBA" id="ARBA00022737"/>
    </source>
</evidence>
<proteinExistence type="predicted"/>
<gene>
    <name evidence="4" type="ORF">H6P81_010415</name>
</gene>
<dbReference type="EMBL" id="JAINDJ010000004">
    <property type="protein sequence ID" value="KAG9450450.1"/>
    <property type="molecule type" value="Genomic_DNA"/>
</dbReference>
<organism evidence="4 5">
    <name type="scientific">Aristolochia fimbriata</name>
    <name type="common">White veined hardy Dutchman's pipe vine</name>
    <dbReference type="NCBI Taxonomy" id="158543"/>
    <lineage>
        <taxon>Eukaryota</taxon>
        <taxon>Viridiplantae</taxon>
        <taxon>Streptophyta</taxon>
        <taxon>Embryophyta</taxon>
        <taxon>Tracheophyta</taxon>
        <taxon>Spermatophyta</taxon>
        <taxon>Magnoliopsida</taxon>
        <taxon>Magnoliidae</taxon>
        <taxon>Piperales</taxon>
        <taxon>Aristolochiaceae</taxon>
        <taxon>Aristolochia</taxon>
    </lineage>
</organism>
<dbReference type="PANTHER" id="PTHR10627:SF74">
    <property type="entry name" value="OS08G0526500 PROTEIN"/>
    <property type="match status" value="1"/>
</dbReference>
<dbReference type="AlphaFoldDB" id="A0AAV7ENP1"/>
<dbReference type="Pfam" id="PF00536">
    <property type="entry name" value="SAM_1"/>
    <property type="match status" value="1"/>
</dbReference>
<dbReference type="PANTHER" id="PTHR10627">
    <property type="entry name" value="SCP160"/>
    <property type="match status" value="1"/>
</dbReference>
<feature type="region of interest" description="Disordered" evidence="2">
    <location>
        <begin position="216"/>
        <end position="247"/>
    </location>
</feature>
<reference evidence="4 5" key="1">
    <citation type="submission" date="2021-07" db="EMBL/GenBank/DDBJ databases">
        <title>The Aristolochia fimbriata genome: insights into angiosperm evolution, floral development and chemical biosynthesis.</title>
        <authorList>
            <person name="Jiao Y."/>
        </authorList>
    </citation>
    <scope>NUCLEOTIDE SEQUENCE [LARGE SCALE GENOMIC DNA]</scope>
    <source>
        <strain evidence="4">IBCAS-2021</strain>
        <tissue evidence="4">Leaf</tissue>
    </source>
</reference>
<dbReference type="FunFam" id="1.10.150.50:FF:000077">
    <property type="entry name" value="DDHD domain-containing 2"/>
    <property type="match status" value="1"/>
</dbReference>
<dbReference type="Proteomes" id="UP000825729">
    <property type="component" value="Unassembled WGS sequence"/>
</dbReference>
<feature type="compositionally biased region" description="Polar residues" evidence="2">
    <location>
        <begin position="112"/>
        <end position="128"/>
    </location>
</feature>
<dbReference type="SMART" id="SM00454">
    <property type="entry name" value="SAM"/>
    <property type="match status" value="1"/>
</dbReference>
<feature type="compositionally biased region" description="Polar residues" evidence="2">
    <location>
        <begin position="62"/>
        <end position="79"/>
    </location>
</feature>
<feature type="region of interest" description="Disordered" evidence="2">
    <location>
        <begin position="87"/>
        <end position="128"/>
    </location>
</feature>